<dbReference type="PANTHER" id="PTHR11071">
    <property type="entry name" value="PEPTIDYL-PROLYL CIS-TRANS ISOMERASE"/>
    <property type="match status" value="1"/>
</dbReference>
<name>A0ABN9LCH7_9NEOB</name>
<dbReference type="InterPro" id="IPR029000">
    <property type="entry name" value="Cyclophilin-like_dom_sf"/>
</dbReference>
<comment type="catalytic activity">
    <reaction evidence="1">
        <text>[protein]-peptidylproline (omega=180) = [protein]-peptidylproline (omega=0)</text>
        <dbReference type="Rhea" id="RHEA:16237"/>
        <dbReference type="Rhea" id="RHEA-COMP:10747"/>
        <dbReference type="Rhea" id="RHEA-COMP:10748"/>
        <dbReference type="ChEBI" id="CHEBI:83833"/>
        <dbReference type="ChEBI" id="CHEBI:83834"/>
        <dbReference type="EC" id="5.2.1.8"/>
    </reaction>
</comment>
<evidence type="ECO:0000256" key="2">
    <source>
        <dbReference type="ARBA" id="ARBA00013194"/>
    </source>
</evidence>
<feature type="domain" description="PPIase cyclophilin-type" evidence="7">
    <location>
        <begin position="342"/>
        <end position="506"/>
    </location>
</feature>
<proteinExistence type="predicted"/>
<evidence type="ECO:0000256" key="5">
    <source>
        <dbReference type="PROSITE-ProRule" id="PRU00339"/>
    </source>
</evidence>
<keyword evidence="3" id="KW-0697">Rotamase</keyword>
<evidence type="ECO:0000256" key="6">
    <source>
        <dbReference type="SAM" id="MobiDB-lite"/>
    </source>
</evidence>
<feature type="compositionally biased region" description="Polar residues" evidence="6">
    <location>
        <begin position="322"/>
        <end position="333"/>
    </location>
</feature>
<dbReference type="InterPro" id="IPR020892">
    <property type="entry name" value="Cyclophilin-type_PPIase_CS"/>
</dbReference>
<feature type="region of interest" description="Disordered" evidence="6">
    <location>
        <begin position="147"/>
        <end position="177"/>
    </location>
</feature>
<dbReference type="EMBL" id="CAUEEQ010014781">
    <property type="protein sequence ID" value="CAJ0938666.1"/>
    <property type="molecule type" value="Genomic_DNA"/>
</dbReference>
<dbReference type="InterPro" id="IPR002130">
    <property type="entry name" value="Cyclophilin-type_PPIase_dom"/>
</dbReference>
<organism evidence="8 9">
    <name type="scientific">Ranitomeya imitator</name>
    <name type="common">mimic poison frog</name>
    <dbReference type="NCBI Taxonomy" id="111125"/>
    <lineage>
        <taxon>Eukaryota</taxon>
        <taxon>Metazoa</taxon>
        <taxon>Chordata</taxon>
        <taxon>Craniata</taxon>
        <taxon>Vertebrata</taxon>
        <taxon>Euteleostomi</taxon>
        <taxon>Amphibia</taxon>
        <taxon>Batrachia</taxon>
        <taxon>Anura</taxon>
        <taxon>Neobatrachia</taxon>
        <taxon>Hyloidea</taxon>
        <taxon>Dendrobatidae</taxon>
        <taxon>Dendrobatinae</taxon>
        <taxon>Ranitomeya</taxon>
    </lineage>
</organism>
<dbReference type="SUPFAM" id="SSF48452">
    <property type="entry name" value="TPR-like"/>
    <property type="match status" value="1"/>
</dbReference>
<feature type="repeat" description="TPR" evidence="5">
    <location>
        <begin position="630"/>
        <end position="663"/>
    </location>
</feature>
<accession>A0ABN9LCH7</accession>
<feature type="region of interest" description="Disordered" evidence="6">
    <location>
        <begin position="258"/>
        <end position="339"/>
    </location>
</feature>
<dbReference type="CDD" id="cd01926">
    <property type="entry name" value="cyclophilin_ABH_like"/>
    <property type="match status" value="1"/>
</dbReference>
<dbReference type="Proteomes" id="UP001176940">
    <property type="component" value="Unassembled WGS sequence"/>
</dbReference>
<evidence type="ECO:0000256" key="3">
    <source>
        <dbReference type="ARBA" id="ARBA00023110"/>
    </source>
</evidence>
<dbReference type="PROSITE" id="PS50005">
    <property type="entry name" value="TPR"/>
    <property type="match status" value="1"/>
</dbReference>
<evidence type="ECO:0000259" key="7">
    <source>
        <dbReference type="PROSITE" id="PS50072"/>
    </source>
</evidence>
<dbReference type="Gene3D" id="1.25.40.10">
    <property type="entry name" value="Tetratricopeptide repeat domain"/>
    <property type="match status" value="1"/>
</dbReference>
<feature type="compositionally biased region" description="Basic residues" evidence="6">
    <location>
        <begin position="147"/>
        <end position="161"/>
    </location>
</feature>
<feature type="compositionally biased region" description="Basic residues" evidence="6">
    <location>
        <begin position="12"/>
        <end position="21"/>
    </location>
</feature>
<protein>
    <recommendedName>
        <fullName evidence="2">peptidylprolyl isomerase</fullName>
        <ecNumber evidence="2">5.2.1.8</ecNumber>
    </recommendedName>
</protein>
<dbReference type="InterPro" id="IPR011990">
    <property type="entry name" value="TPR-like_helical_dom_sf"/>
</dbReference>
<keyword evidence="9" id="KW-1185">Reference proteome</keyword>
<evidence type="ECO:0000313" key="8">
    <source>
        <dbReference type="EMBL" id="CAJ0938666.1"/>
    </source>
</evidence>
<comment type="caution">
    <text evidence="8">The sequence shown here is derived from an EMBL/GenBank/DDBJ whole genome shotgun (WGS) entry which is preliminary data.</text>
</comment>
<reference evidence="8" key="1">
    <citation type="submission" date="2023-07" db="EMBL/GenBank/DDBJ databases">
        <authorList>
            <person name="Stuckert A."/>
        </authorList>
    </citation>
    <scope>NUCLEOTIDE SEQUENCE</scope>
</reference>
<dbReference type="Pfam" id="PF00160">
    <property type="entry name" value="Pro_isomerase"/>
    <property type="match status" value="1"/>
</dbReference>
<evidence type="ECO:0000256" key="4">
    <source>
        <dbReference type="ARBA" id="ARBA00023235"/>
    </source>
</evidence>
<sequence>MHPGNARWRQPSAHRQRFAGSRRRGYGAHTAKYYVGCVRYRVAAIYYLGWCERDHDVIIGPMTVTSRQVLVAHQPWDQKLLAVPGAWRGAGKAADAPAHAYFVWPVEDREKYCKAQAPGLSELSRHLRTAVLCSALNRADKVCLHRSRSVKTRRGSHRKKMGGPGPRRPSDRTAAGPPLGYIGGLSTTLQNAVDKHLMTVGLAHPRFSGTACAKQSCLVQACTKRTENELQSNIAASMQPAGKACSLGSKKLASETPALLGGGWRSRDAQSAHTGQNTKLQNDPELQGRVLQQRKSRPRRSGSVLRCEKPAGGQLEEIVRSENMSNPAPNSRPSHPDNPRVFFDVEVGGEQVGRVVLELFADVVPKTAENFRALCTGEKGLGKTTGKPLHFKGCPFHRIIKKFMIQGGDFSNQDGTGGESIYGEKFEDENFHYKHDKEGLLSMANAGPNTNGSQFFITTVPTPHLDGKHVVFGQVLKGFGIVKLLESVEVKGEKPAKLCLVAECGELKDGDEWVMSPVDGSGDTHPDFPEDSDVELNDVEKIVNIAEDVKNIGNNLFKSQNWEMAIKKYNKALRYVESCKDVTGDDNIAKLNPIAVSCNLNIAACKLKVSDFRAAIESCHEALEIDASNTKALYRRAQGWQGLKDYEQALEDLKKAHEVAPEDKAISSEILRVKQRIKEQKEKEKACMQRCLRKCLQPSGHAVYRGDHLGAKLLLGSSSKSSVFLYFSYPYPCPYAAAFGRCCVLGVIVLLEGEPSAKSEVQTTLEEVFIQDISVLGRIHVSFSDNQSPCPCT</sequence>
<dbReference type="InterPro" id="IPR019734">
    <property type="entry name" value="TPR_rpt"/>
</dbReference>
<dbReference type="PROSITE" id="PS00170">
    <property type="entry name" value="CSA_PPIASE_1"/>
    <property type="match status" value="1"/>
</dbReference>
<dbReference type="Gene3D" id="2.40.100.10">
    <property type="entry name" value="Cyclophilin-like"/>
    <property type="match status" value="1"/>
</dbReference>
<evidence type="ECO:0000256" key="1">
    <source>
        <dbReference type="ARBA" id="ARBA00000971"/>
    </source>
</evidence>
<feature type="compositionally biased region" description="Polar residues" evidence="6">
    <location>
        <begin position="271"/>
        <end position="281"/>
    </location>
</feature>
<keyword evidence="4" id="KW-0413">Isomerase</keyword>
<dbReference type="PRINTS" id="PR00153">
    <property type="entry name" value="CSAPPISMRASE"/>
</dbReference>
<feature type="region of interest" description="Disordered" evidence="6">
    <location>
        <begin position="1"/>
        <end position="21"/>
    </location>
</feature>
<dbReference type="SUPFAM" id="SSF50891">
    <property type="entry name" value="Cyclophilin-like"/>
    <property type="match status" value="1"/>
</dbReference>
<dbReference type="PANTHER" id="PTHR11071:SF561">
    <property type="entry name" value="PEPTIDYL-PROLYL CIS-TRANS ISOMERASE D-RELATED"/>
    <property type="match status" value="1"/>
</dbReference>
<dbReference type="SMART" id="SM00028">
    <property type="entry name" value="TPR"/>
    <property type="match status" value="3"/>
</dbReference>
<dbReference type="EC" id="5.2.1.8" evidence="2"/>
<keyword evidence="5" id="KW-0802">TPR repeat</keyword>
<gene>
    <name evidence="8" type="ORF">RIMI_LOCUS7711969</name>
</gene>
<evidence type="ECO:0000313" key="9">
    <source>
        <dbReference type="Proteomes" id="UP001176940"/>
    </source>
</evidence>
<dbReference type="PROSITE" id="PS50072">
    <property type="entry name" value="CSA_PPIASE_2"/>
    <property type="match status" value="1"/>
</dbReference>